<protein>
    <submittedName>
        <fullName evidence="4">MaoC dehydratase-like protein</fullName>
    </submittedName>
</protein>
<dbReference type="AlphaFoldDB" id="A0A2A9EM88"/>
<keyword evidence="5" id="KW-1185">Reference proteome</keyword>
<dbReference type="EMBL" id="PDJI01000004">
    <property type="protein sequence ID" value="PFG40207.1"/>
    <property type="molecule type" value="Genomic_DNA"/>
</dbReference>
<proteinExistence type="inferred from homology"/>
<dbReference type="OrthoDB" id="9774179at2"/>
<gene>
    <name evidence="4" type="ORF">ATJ97_2728</name>
</gene>
<dbReference type="InterPro" id="IPR029069">
    <property type="entry name" value="HotDog_dom_sf"/>
</dbReference>
<dbReference type="Pfam" id="PF01575">
    <property type="entry name" value="MaoC_dehydratas"/>
    <property type="match status" value="1"/>
</dbReference>
<dbReference type="GO" id="GO:0006633">
    <property type="term" value="P:fatty acid biosynthetic process"/>
    <property type="evidence" value="ECO:0007669"/>
    <property type="project" value="InterPro"/>
</dbReference>
<reference evidence="4 5" key="1">
    <citation type="submission" date="2017-10" db="EMBL/GenBank/DDBJ databases">
        <title>Sequencing the genomes of 1000 actinobacteria strains.</title>
        <authorList>
            <person name="Klenk H.-P."/>
        </authorList>
    </citation>
    <scope>NUCLEOTIDE SEQUENCE [LARGE SCALE GENOMIC DNA]</scope>
    <source>
        <strain evidence="4 5">DSM 21838</strain>
    </source>
</reference>
<dbReference type="GO" id="GO:0004312">
    <property type="term" value="F:fatty acid synthase activity"/>
    <property type="evidence" value="ECO:0007669"/>
    <property type="project" value="InterPro"/>
</dbReference>
<evidence type="ECO:0000313" key="5">
    <source>
        <dbReference type="Proteomes" id="UP000222106"/>
    </source>
</evidence>
<sequence>MAELRKGPRFVRTSGTSGPAAGPPSGYREQVLREMPSLGRLYAKALGRMRQLVLARPVAGELPAVVLRVDGVRPDVAALSEYQHLIGEPGTDVLPAGYVHVMAFPLAMAVMVREDFPLQVLGLVHVSNRVEVHRRLGLDDVVTVRAWAQDAREHARGATVDLVVEVADERGLAWRGVSTYLAKGRPPQGLTLAPALERGGRPAPPEVPTAVWRLGPDVAARYAEVSGDRNPIHVSRLGARLFGFPRPIAHGMYTAARALASTPPALRRGPFTWSVDFAKPVLLPATVAFGTEPAGTGALDDGATAGSAPADGPAAGGATADGGVRFALWGRRSGSVHLTGEVLPG</sequence>
<dbReference type="RefSeq" id="WP_098484171.1">
    <property type="nucleotide sequence ID" value="NZ_PDJI01000004.1"/>
</dbReference>
<evidence type="ECO:0000259" key="3">
    <source>
        <dbReference type="Pfam" id="PF01575"/>
    </source>
</evidence>
<comment type="similarity">
    <text evidence="1">Belongs to the enoyl-CoA hydratase/isomerase family.</text>
</comment>
<feature type="domain" description="MaoC-like" evidence="3">
    <location>
        <begin position="207"/>
        <end position="293"/>
    </location>
</feature>
<comment type="caution">
    <text evidence="4">The sequence shown here is derived from an EMBL/GenBank/DDBJ whole genome shotgun (WGS) entry which is preliminary data.</text>
</comment>
<evidence type="ECO:0000256" key="1">
    <source>
        <dbReference type="ARBA" id="ARBA00005254"/>
    </source>
</evidence>
<feature type="region of interest" description="Disordered" evidence="2">
    <location>
        <begin position="1"/>
        <end position="27"/>
    </location>
</feature>
<dbReference type="Proteomes" id="UP000222106">
    <property type="component" value="Unassembled WGS sequence"/>
</dbReference>
<feature type="compositionally biased region" description="Low complexity" evidence="2">
    <location>
        <begin position="13"/>
        <end position="26"/>
    </location>
</feature>
<dbReference type="GO" id="GO:0005835">
    <property type="term" value="C:fatty acid synthase complex"/>
    <property type="evidence" value="ECO:0007669"/>
    <property type="project" value="InterPro"/>
</dbReference>
<organism evidence="4 5">
    <name type="scientific">Georgenia soli</name>
    <dbReference type="NCBI Taxonomy" id="638953"/>
    <lineage>
        <taxon>Bacteria</taxon>
        <taxon>Bacillati</taxon>
        <taxon>Actinomycetota</taxon>
        <taxon>Actinomycetes</taxon>
        <taxon>Micrococcales</taxon>
        <taxon>Bogoriellaceae</taxon>
        <taxon>Georgenia</taxon>
    </lineage>
</organism>
<feature type="region of interest" description="Disordered" evidence="2">
    <location>
        <begin position="298"/>
        <end position="317"/>
    </location>
</feature>
<dbReference type="Gene3D" id="3.10.129.10">
    <property type="entry name" value="Hotdog Thioesterase"/>
    <property type="match status" value="1"/>
</dbReference>
<name>A0A2A9EM88_9MICO</name>
<dbReference type="SUPFAM" id="SSF54637">
    <property type="entry name" value="Thioesterase/thiol ester dehydrase-isomerase"/>
    <property type="match status" value="2"/>
</dbReference>
<dbReference type="PANTHER" id="PTHR43841">
    <property type="entry name" value="3-HYDROXYACYL-THIOESTER DEHYDRATASE HTDX-RELATED"/>
    <property type="match status" value="1"/>
</dbReference>
<dbReference type="PANTHER" id="PTHR43841:SF1">
    <property type="entry name" value="3-HYDROXYACYL-THIOESTER DEHYDRATASE X"/>
    <property type="match status" value="1"/>
</dbReference>
<dbReference type="InterPro" id="IPR002539">
    <property type="entry name" value="MaoC-like_dom"/>
</dbReference>
<evidence type="ECO:0000256" key="2">
    <source>
        <dbReference type="SAM" id="MobiDB-lite"/>
    </source>
</evidence>
<evidence type="ECO:0000313" key="4">
    <source>
        <dbReference type="EMBL" id="PFG40207.1"/>
    </source>
</evidence>
<dbReference type="InterPro" id="IPR003965">
    <property type="entry name" value="Fatty_acid_synthase"/>
</dbReference>
<accession>A0A2A9EM88</accession>
<dbReference type="PRINTS" id="PR01483">
    <property type="entry name" value="FASYNTHASE"/>
</dbReference>